<feature type="transmembrane region" description="Helical" evidence="1">
    <location>
        <begin position="7"/>
        <end position="25"/>
    </location>
</feature>
<keyword evidence="1" id="KW-1133">Transmembrane helix</keyword>
<evidence type="ECO:0000256" key="1">
    <source>
        <dbReference type="SAM" id="Phobius"/>
    </source>
</evidence>
<dbReference type="RefSeq" id="WP_091501195.1">
    <property type="nucleotide sequence ID" value="NZ_FOLI01000001.1"/>
</dbReference>
<proteinExistence type="predicted"/>
<protein>
    <submittedName>
        <fullName evidence="2">Uncharacterized protein</fullName>
    </submittedName>
</protein>
<evidence type="ECO:0000313" key="3">
    <source>
        <dbReference type="Proteomes" id="UP000199376"/>
    </source>
</evidence>
<dbReference type="STRING" id="283737.SAMN05660453_0217"/>
<keyword evidence="1" id="KW-0812">Transmembrane</keyword>
<dbReference type="AlphaFoldDB" id="A0A1I1E0W8"/>
<name>A0A1I1E0W8_9LACO</name>
<accession>A0A1I1E0W8</accession>
<sequence length="67" mass="7841">MKKSTFVILSAIFYGFIILIDELLIDPYVNQWQNSLIMMIITAPVFYFIAKRGNEISRRSNHTNSEK</sequence>
<keyword evidence="3" id="KW-1185">Reference proteome</keyword>
<dbReference type="EMBL" id="FOLI01000001">
    <property type="protein sequence ID" value="SFB80306.1"/>
    <property type="molecule type" value="Genomic_DNA"/>
</dbReference>
<dbReference type="Proteomes" id="UP000199376">
    <property type="component" value="Unassembled WGS sequence"/>
</dbReference>
<evidence type="ECO:0000313" key="2">
    <source>
        <dbReference type="EMBL" id="SFB80306.1"/>
    </source>
</evidence>
<keyword evidence="1" id="KW-0472">Membrane</keyword>
<organism evidence="2 3">
    <name type="scientific">Fructobacillus durionis</name>
    <dbReference type="NCBI Taxonomy" id="283737"/>
    <lineage>
        <taxon>Bacteria</taxon>
        <taxon>Bacillati</taxon>
        <taxon>Bacillota</taxon>
        <taxon>Bacilli</taxon>
        <taxon>Lactobacillales</taxon>
        <taxon>Lactobacillaceae</taxon>
        <taxon>Fructobacillus</taxon>
    </lineage>
</organism>
<feature type="transmembrane region" description="Helical" evidence="1">
    <location>
        <begin position="31"/>
        <end position="50"/>
    </location>
</feature>
<gene>
    <name evidence="2" type="ORF">SAMN05660453_0217</name>
</gene>
<reference evidence="3" key="1">
    <citation type="submission" date="2016-10" db="EMBL/GenBank/DDBJ databases">
        <authorList>
            <person name="Varghese N."/>
            <person name="Submissions S."/>
        </authorList>
    </citation>
    <scope>NUCLEOTIDE SEQUENCE [LARGE SCALE GENOMIC DNA]</scope>
    <source>
        <strain evidence="3">DSM 19113</strain>
    </source>
</reference>